<dbReference type="AlphaFoldDB" id="A0A0A9DUX6"/>
<dbReference type="EMBL" id="GBRH01205511">
    <property type="protein sequence ID" value="JAD92384.1"/>
    <property type="molecule type" value="Transcribed_RNA"/>
</dbReference>
<reference evidence="1" key="2">
    <citation type="journal article" date="2015" name="Data Brief">
        <title>Shoot transcriptome of the giant reed, Arundo donax.</title>
        <authorList>
            <person name="Barrero R.A."/>
            <person name="Guerrero F.D."/>
            <person name="Moolhuijzen P."/>
            <person name="Goolsby J.A."/>
            <person name="Tidwell J."/>
            <person name="Bellgard S.E."/>
            <person name="Bellgard M.I."/>
        </authorList>
    </citation>
    <scope>NUCLEOTIDE SEQUENCE</scope>
    <source>
        <tissue evidence="1">Shoot tissue taken approximately 20 cm above the soil surface</tissue>
    </source>
</reference>
<organism evidence="1">
    <name type="scientific">Arundo donax</name>
    <name type="common">Giant reed</name>
    <name type="synonym">Donax arundinaceus</name>
    <dbReference type="NCBI Taxonomy" id="35708"/>
    <lineage>
        <taxon>Eukaryota</taxon>
        <taxon>Viridiplantae</taxon>
        <taxon>Streptophyta</taxon>
        <taxon>Embryophyta</taxon>
        <taxon>Tracheophyta</taxon>
        <taxon>Spermatophyta</taxon>
        <taxon>Magnoliopsida</taxon>
        <taxon>Liliopsida</taxon>
        <taxon>Poales</taxon>
        <taxon>Poaceae</taxon>
        <taxon>PACMAD clade</taxon>
        <taxon>Arundinoideae</taxon>
        <taxon>Arundineae</taxon>
        <taxon>Arundo</taxon>
    </lineage>
</organism>
<protein>
    <submittedName>
        <fullName evidence="1">Uncharacterized protein</fullName>
    </submittedName>
</protein>
<reference evidence="1" key="1">
    <citation type="submission" date="2014-09" db="EMBL/GenBank/DDBJ databases">
        <authorList>
            <person name="Magalhaes I.L.F."/>
            <person name="Oliveira U."/>
            <person name="Santos F.R."/>
            <person name="Vidigal T.H.D.A."/>
            <person name="Brescovit A.D."/>
            <person name="Santos A.J."/>
        </authorList>
    </citation>
    <scope>NUCLEOTIDE SEQUENCE</scope>
    <source>
        <tissue evidence="1">Shoot tissue taken approximately 20 cm above the soil surface</tissue>
    </source>
</reference>
<name>A0A0A9DUX6_ARUDO</name>
<evidence type="ECO:0000313" key="1">
    <source>
        <dbReference type="EMBL" id="JAD92384.1"/>
    </source>
</evidence>
<proteinExistence type="predicted"/>
<accession>A0A0A9DUX6</accession>
<sequence>MEANDAAAAGCWVVSTIRENTMSTLVEWSAYTCFSISWILLGSLILCQTVSVSFLTNDGRENVPAHGKIFDNRGDVAGLGRNPQNGVALSNVTHFTRCGLDAVKYKATKPPREFPTI</sequence>